<protein>
    <recommendedName>
        <fullName evidence="6">Ciliary microtubule inner protein 2A-C-like domain-containing protein</fullName>
    </recommendedName>
</protein>
<dbReference type="InParanoid" id="T1HC32"/>
<feature type="domain" description="Ciliary microtubule inner protein 2A-C-like" evidence="6">
    <location>
        <begin position="216"/>
        <end position="247"/>
    </location>
</feature>
<dbReference type="GO" id="GO:0015630">
    <property type="term" value="C:microtubule cytoskeleton"/>
    <property type="evidence" value="ECO:0007669"/>
    <property type="project" value="UniProtKB-ARBA"/>
</dbReference>
<feature type="domain" description="Ciliary microtubule inner protein 2A-C-like" evidence="6">
    <location>
        <begin position="285"/>
        <end position="309"/>
    </location>
</feature>
<dbReference type="GO" id="GO:0005930">
    <property type="term" value="C:axoneme"/>
    <property type="evidence" value="ECO:0007669"/>
    <property type="project" value="UniProtKB-SubCell"/>
</dbReference>
<dbReference type="AlphaFoldDB" id="T1HC32"/>
<dbReference type="PANTHER" id="PTHR22146">
    <property type="entry name" value="CAT EYE SYNDROME CRITICAL REGION PROTEIN 6"/>
    <property type="match status" value="1"/>
</dbReference>
<comment type="subcellular location">
    <subcellularLocation>
        <location evidence="1">Cytoplasm</location>
        <location evidence="1">Cytoskeleton</location>
        <location evidence="1">Cilium axoneme</location>
    </subcellularLocation>
</comment>
<keyword evidence="4" id="KW-0966">Cell projection</keyword>
<organism evidence="7 8">
    <name type="scientific">Rhodnius prolixus</name>
    <name type="common">Triatomid bug</name>
    <dbReference type="NCBI Taxonomy" id="13249"/>
    <lineage>
        <taxon>Eukaryota</taxon>
        <taxon>Metazoa</taxon>
        <taxon>Ecdysozoa</taxon>
        <taxon>Arthropoda</taxon>
        <taxon>Hexapoda</taxon>
        <taxon>Insecta</taxon>
        <taxon>Pterygota</taxon>
        <taxon>Neoptera</taxon>
        <taxon>Paraneoptera</taxon>
        <taxon>Hemiptera</taxon>
        <taxon>Heteroptera</taxon>
        <taxon>Panheteroptera</taxon>
        <taxon>Cimicomorpha</taxon>
        <taxon>Reduviidae</taxon>
        <taxon>Triatominae</taxon>
        <taxon>Rhodnius</taxon>
    </lineage>
</organism>
<evidence type="ECO:0000313" key="8">
    <source>
        <dbReference type="Proteomes" id="UP000015103"/>
    </source>
</evidence>
<evidence type="ECO:0000256" key="2">
    <source>
        <dbReference type="ARBA" id="ARBA00022490"/>
    </source>
</evidence>
<keyword evidence="3" id="KW-0206">Cytoskeleton</keyword>
<accession>T1HC32</accession>
<evidence type="ECO:0000256" key="3">
    <source>
        <dbReference type="ARBA" id="ARBA00023212"/>
    </source>
</evidence>
<evidence type="ECO:0000256" key="1">
    <source>
        <dbReference type="ARBA" id="ARBA00004430"/>
    </source>
</evidence>
<dbReference type="RefSeq" id="XP_073987691.1">
    <property type="nucleotide sequence ID" value="XM_074131590.1"/>
</dbReference>
<dbReference type="PANTHER" id="PTHR22146:SF8">
    <property type="entry name" value="PROTEIN FAM166B"/>
    <property type="match status" value="1"/>
</dbReference>
<keyword evidence="2" id="KW-0963">Cytoplasm</keyword>
<dbReference type="EnsemblMetazoa" id="RPRC001594-RA">
    <property type="protein sequence ID" value="RPRC001594-PA"/>
    <property type="gene ID" value="RPRC001594"/>
</dbReference>
<dbReference type="STRING" id="13249.T1HC32"/>
<dbReference type="GeneID" id="141456018"/>
<keyword evidence="8" id="KW-1185">Reference proteome</keyword>
<dbReference type="InterPro" id="IPR018902">
    <property type="entry name" value="CMI2A-C-like_dom"/>
</dbReference>
<dbReference type="VEuPathDB" id="VectorBase:RPRC001594"/>
<dbReference type="EMBL" id="ACPB03006257">
    <property type="status" value="NOT_ANNOTATED_CDS"/>
    <property type="molecule type" value="Genomic_DNA"/>
</dbReference>
<evidence type="ECO:0000313" key="7">
    <source>
        <dbReference type="EnsemblMetazoa" id="RPRC001594-PA"/>
    </source>
</evidence>
<proteinExistence type="inferred from homology"/>
<reference evidence="7" key="1">
    <citation type="submission" date="2015-05" db="UniProtKB">
        <authorList>
            <consortium name="EnsemblMetazoa"/>
        </authorList>
    </citation>
    <scope>IDENTIFICATION</scope>
</reference>
<dbReference type="eggNOG" id="ENOG502RTSD">
    <property type="taxonomic scope" value="Eukaryota"/>
</dbReference>
<evidence type="ECO:0000256" key="5">
    <source>
        <dbReference type="ARBA" id="ARBA00035661"/>
    </source>
</evidence>
<feature type="domain" description="Ciliary microtubule inner protein 2A-C-like" evidence="6">
    <location>
        <begin position="10"/>
        <end position="46"/>
    </location>
</feature>
<name>T1HC32_RHOPR</name>
<comment type="similarity">
    <text evidence="5">Belongs to the CIMIP2 family.</text>
</comment>
<sequence>MSHVITPKQPYYLKGYTGHCPEMKSRFGSSYSALSHKILLDPQVRHSHKLVLSDTEVGDYMLNAKKEKCDQVQAKVPPLERDEELDRDDMDYYEKYKFPISPGYAGHLPKTNDTYGMPRTKKAEETVSCLKERLKKQHRTRKELEKINDMRYGKREVQTIADKQLLKNEFTLPLIEVRPEYTSIIRNVFRDEESKCFETREPKLPYSLDGLDEEKYFIPGYAGHVPFGYSKFGENFQNATNSALKDFSFKFNRMKSTEWAPVGTLRDQPALVSIPHHIYSEKHGLIPNYGGFVPGIQFRYGKTFGEVTRDAKKWQRGDLTN</sequence>
<dbReference type="HOGENOM" id="CLU_065650_1_0_1"/>
<dbReference type="Proteomes" id="UP000015103">
    <property type="component" value="Unassembled WGS sequence"/>
</dbReference>
<dbReference type="Pfam" id="PF10629">
    <property type="entry name" value="CMI2B-like"/>
    <property type="match status" value="3"/>
</dbReference>
<evidence type="ECO:0000256" key="4">
    <source>
        <dbReference type="ARBA" id="ARBA00023273"/>
    </source>
</evidence>
<evidence type="ECO:0000259" key="6">
    <source>
        <dbReference type="Pfam" id="PF10629"/>
    </source>
</evidence>
<dbReference type="OMA" id="TRYADIC"/>